<sequence>MVTVGDIIGGGFRLIRERIGAVAVWAGLYLVMNVAVVLGLRPIMAGTLAAQAAGVAPDPALMMAGMSQMFGLYLLLMIGLLVLYTAALRAAVRPAESGFAYLRLGMDEVRMVLVALVLSVGFFLLYLLLVLVVGVVGGVVAVVARGAALPVFVLLGLIVLAVLMFFYVRFSLAFALTMQRGKIMIGESWNLTKGRFWTLFAAYLVVGLIVTVVSVLVLGLTQGSYIAEMAQGGFRPEAVQAAQRHQMEQQFGAITGLTVVGWVLGAVLMTLWITLAAGVAGAATTGLRDDAFADIGAVYE</sequence>
<evidence type="ECO:0000313" key="3">
    <source>
        <dbReference type="Proteomes" id="UP001279660"/>
    </source>
</evidence>
<keyword evidence="1" id="KW-0472">Membrane</keyword>
<evidence type="ECO:0008006" key="4">
    <source>
        <dbReference type="Google" id="ProtNLM"/>
    </source>
</evidence>
<feature type="transmembrane region" description="Helical" evidence="1">
    <location>
        <begin position="259"/>
        <end position="283"/>
    </location>
</feature>
<feature type="transmembrane region" description="Helical" evidence="1">
    <location>
        <begin position="21"/>
        <end position="40"/>
    </location>
</feature>
<keyword evidence="1" id="KW-1133">Transmembrane helix</keyword>
<proteinExistence type="predicted"/>
<evidence type="ECO:0000256" key="1">
    <source>
        <dbReference type="SAM" id="Phobius"/>
    </source>
</evidence>
<feature type="transmembrane region" description="Helical" evidence="1">
    <location>
        <begin position="113"/>
        <end position="143"/>
    </location>
</feature>
<accession>A0ABU4PEQ1</accession>
<reference evidence="2 3" key="1">
    <citation type="submission" date="2023-11" db="EMBL/GenBank/DDBJ databases">
        <title>MicrobeMod: A computational toolkit for identifying prokaryotic methylation and restriction-modification with nanopore sequencing.</title>
        <authorList>
            <person name="Crits-Christoph A."/>
            <person name="Kang S.C."/>
            <person name="Lee H."/>
            <person name="Ostrov N."/>
        </authorList>
    </citation>
    <scope>NUCLEOTIDE SEQUENCE [LARGE SCALE GENOMIC DNA]</scope>
    <source>
        <strain evidence="2 3">ATCC 14820</strain>
    </source>
</reference>
<protein>
    <recommendedName>
        <fullName evidence="4">Glycerophosphoryl diester phosphodiesterase membrane domain-containing protein</fullName>
    </recommendedName>
</protein>
<dbReference type="Proteomes" id="UP001279660">
    <property type="component" value="Unassembled WGS sequence"/>
</dbReference>
<keyword evidence="1" id="KW-0812">Transmembrane</keyword>
<dbReference type="RefSeq" id="WP_010406231.1">
    <property type="nucleotide sequence ID" value="NZ_JAWXXV010000001.1"/>
</dbReference>
<dbReference type="EMBL" id="JAWXXV010000001">
    <property type="protein sequence ID" value="MDX5982701.1"/>
    <property type="molecule type" value="Genomic_DNA"/>
</dbReference>
<gene>
    <name evidence="2" type="ORF">SIL82_00385</name>
</gene>
<evidence type="ECO:0000313" key="2">
    <source>
        <dbReference type="EMBL" id="MDX5982701.1"/>
    </source>
</evidence>
<name>A0ABU4PEQ1_9SPHN</name>
<feature type="transmembrane region" description="Helical" evidence="1">
    <location>
        <begin position="149"/>
        <end position="176"/>
    </location>
</feature>
<feature type="transmembrane region" description="Helical" evidence="1">
    <location>
        <begin position="70"/>
        <end position="92"/>
    </location>
</feature>
<feature type="transmembrane region" description="Helical" evidence="1">
    <location>
        <begin position="196"/>
        <end position="220"/>
    </location>
</feature>
<organism evidence="2 3">
    <name type="scientific">Sphingomonas echinoides</name>
    <dbReference type="NCBI Taxonomy" id="59803"/>
    <lineage>
        <taxon>Bacteria</taxon>
        <taxon>Pseudomonadati</taxon>
        <taxon>Pseudomonadota</taxon>
        <taxon>Alphaproteobacteria</taxon>
        <taxon>Sphingomonadales</taxon>
        <taxon>Sphingomonadaceae</taxon>
        <taxon>Sphingomonas</taxon>
    </lineage>
</organism>
<keyword evidence="3" id="KW-1185">Reference proteome</keyword>
<comment type="caution">
    <text evidence="2">The sequence shown here is derived from an EMBL/GenBank/DDBJ whole genome shotgun (WGS) entry which is preliminary data.</text>
</comment>